<comment type="caution">
    <text evidence="1">The sequence shown here is derived from an EMBL/GenBank/DDBJ whole genome shotgun (WGS) entry which is preliminary data.</text>
</comment>
<protein>
    <submittedName>
        <fullName evidence="1">Uncharacterized protein</fullName>
    </submittedName>
</protein>
<sequence length="115" mass="13128">MTWVTQPDLRLLLIFAADSSRSYKRVDALWEKTCAPVLLYSKRGFCNQADLSLQTLPKSSLGKQCLSEDRSCDNPCIHDTAPYTDNKCKTDSVFEEQLSDIFQTKLTVQARFNTR</sequence>
<dbReference type="EMBL" id="CAIX01001510">
    <property type="protein sequence ID" value="CCI11674.1"/>
    <property type="molecule type" value="Genomic_DNA"/>
</dbReference>
<evidence type="ECO:0000313" key="1">
    <source>
        <dbReference type="EMBL" id="CCI11674.1"/>
    </source>
</evidence>
<dbReference type="InParanoid" id="A0A024FYC6"/>
<proteinExistence type="predicted"/>
<dbReference type="Proteomes" id="UP000053237">
    <property type="component" value="Unassembled WGS sequence"/>
</dbReference>
<organism evidence="1 2">
    <name type="scientific">Albugo candida</name>
    <dbReference type="NCBI Taxonomy" id="65357"/>
    <lineage>
        <taxon>Eukaryota</taxon>
        <taxon>Sar</taxon>
        <taxon>Stramenopiles</taxon>
        <taxon>Oomycota</taxon>
        <taxon>Peronosporomycetes</taxon>
        <taxon>Albuginales</taxon>
        <taxon>Albuginaceae</taxon>
        <taxon>Albugo</taxon>
    </lineage>
</organism>
<dbReference type="AlphaFoldDB" id="A0A024FYC6"/>
<reference evidence="1 2" key="1">
    <citation type="submission" date="2012-05" db="EMBL/GenBank/DDBJ databases">
        <title>Recombination and specialization in a pathogen metapopulation.</title>
        <authorList>
            <person name="Gardiner A."/>
            <person name="Kemen E."/>
            <person name="Schultz-Larsen T."/>
            <person name="MacLean D."/>
            <person name="Van Oosterhout C."/>
            <person name="Jones J.D.G."/>
        </authorList>
    </citation>
    <scope>NUCLEOTIDE SEQUENCE [LARGE SCALE GENOMIC DNA]</scope>
    <source>
        <strain evidence="1 2">Ac Nc2</strain>
    </source>
</reference>
<accession>A0A024FYC6</accession>
<gene>
    <name evidence="1" type="ORF">BN9_132920</name>
</gene>
<name>A0A024FYC6_9STRA</name>
<evidence type="ECO:0000313" key="2">
    <source>
        <dbReference type="Proteomes" id="UP000053237"/>
    </source>
</evidence>
<keyword evidence="2" id="KW-1185">Reference proteome</keyword>